<evidence type="ECO:0000313" key="4">
    <source>
        <dbReference type="EMBL" id="CAH0047456.1"/>
    </source>
</evidence>
<organism evidence="4 5">
    <name type="scientific">Clonostachys solani</name>
    <dbReference type="NCBI Taxonomy" id="160281"/>
    <lineage>
        <taxon>Eukaryota</taxon>
        <taxon>Fungi</taxon>
        <taxon>Dikarya</taxon>
        <taxon>Ascomycota</taxon>
        <taxon>Pezizomycotina</taxon>
        <taxon>Sordariomycetes</taxon>
        <taxon>Hypocreomycetidae</taxon>
        <taxon>Hypocreales</taxon>
        <taxon>Bionectriaceae</taxon>
        <taxon>Clonostachys</taxon>
    </lineage>
</organism>
<reference evidence="4 5" key="2">
    <citation type="submission" date="2021-10" db="EMBL/GenBank/DDBJ databases">
        <authorList>
            <person name="Piombo E."/>
        </authorList>
    </citation>
    <scope>NUCLEOTIDE SEQUENCE [LARGE SCALE GENOMIC DNA]</scope>
</reference>
<feature type="domain" description="CorA-like transporter" evidence="3">
    <location>
        <begin position="19"/>
        <end position="126"/>
    </location>
</feature>
<evidence type="ECO:0000256" key="1">
    <source>
        <dbReference type="SAM" id="Coils"/>
    </source>
</evidence>
<evidence type="ECO:0000256" key="2">
    <source>
        <dbReference type="SAM" id="Phobius"/>
    </source>
</evidence>
<dbReference type="Gene3D" id="1.20.58.340">
    <property type="entry name" value="Magnesium transport protein CorA, transmembrane region"/>
    <property type="match status" value="1"/>
</dbReference>
<dbReference type="AlphaFoldDB" id="A0A9N9Z1Q3"/>
<name>A0A9N9Z1Q3_9HYPO</name>
<protein>
    <recommendedName>
        <fullName evidence="3">CorA-like transporter domain-containing protein</fullName>
    </recommendedName>
</protein>
<feature type="transmembrane region" description="Helical" evidence="2">
    <location>
        <begin position="387"/>
        <end position="409"/>
    </location>
</feature>
<comment type="caution">
    <text evidence="4">The sequence shown here is derived from an EMBL/GenBank/DDBJ whole genome shotgun (WGS) entry which is preliminary data.</text>
</comment>
<keyword evidence="2" id="KW-0812">Transmembrane</keyword>
<dbReference type="Proteomes" id="UP000775872">
    <property type="component" value="Unassembled WGS sequence"/>
</dbReference>
<sequence>MAAFLEHVFTFYFTDRNPMKFQHCFNLVGVEHDIGLGHAFPYQYRQTAAYFSFEPQTGKTAWIILKANTAIRDRILELVESQSRKTLTPKSSFSAAMSAHLAIFEWSIQNFTTHFNTLETQISETAKVIHHTPVSAITDSSNLEQTLERKMTARKSWGRREKHSGLRQRINQAFMTLVSLKRSDNAGQWNTTNQNPSRPKRLELPEIAEIFKFEKLQDLYLMATRINDGSLVLAQNKVVLHDLIERFEHFKELESFSRNVDIDPEEFDIFFDTAKRCVRELDNQEARLNTLQARLERQISLFNGILQYNNMRFGELYAELTQLSTEKMEQFTIKARRETVSIHVITILTLFFLPATFVATFLGSNIITFKGEEASGRIGDWIIDWSGLALFGVITGPLSGLVFSIWATISWYSRWQQKQVADLILK</sequence>
<gene>
    <name evidence="4" type="ORF">CSOL1703_00017347</name>
</gene>
<accession>A0A9N9Z1Q3</accession>
<evidence type="ECO:0000313" key="5">
    <source>
        <dbReference type="Proteomes" id="UP000775872"/>
    </source>
</evidence>
<keyword evidence="5" id="KW-1185">Reference proteome</keyword>
<evidence type="ECO:0000259" key="3">
    <source>
        <dbReference type="Pfam" id="PF26616"/>
    </source>
</evidence>
<feature type="coiled-coil region" evidence="1">
    <location>
        <begin position="274"/>
        <end position="301"/>
    </location>
</feature>
<keyword evidence="2" id="KW-1133">Transmembrane helix</keyword>
<reference evidence="5" key="1">
    <citation type="submission" date="2019-06" db="EMBL/GenBank/DDBJ databases">
        <authorList>
            <person name="Broberg M."/>
        </authorList>
    </citation>
    <scope>NUCLEOTIDE SEQUENCE [LARGE SCALE GENOMIC DNA]</scope>
</reference>
<keyword evidence="2" id="KW-0472">Membrane</keyword>
<feature type="transmembrane region" description="Helical" evidence="2">
    <location>
        <begin position="344"/>
        <end position="367"/>
    </location>
</feature>
<dbReference type="EMBL" id="CABFOC020000029">
    <property type="protein sequence ID" value="CAH0047456.1"/>
    <property type="molecule type" value="Genomic_DNA"/>
</dbReference>
<keyword evidence="1" id="KW-0175">Coiled coil</keyword>
<dbReference type="OrthoDB" id="5396681at2759"/>
<proteinExistence type="predicted"/>
<dbReference type="InterPro" id="IPR058257">
    <property type="entry name" value="CorA-like_dom"/>
</dbReference>
<dbReference type="Pfam" id="PF26616">
    <property type="entry name" value="CorA-like"/>
    <property type="match status" value="1"/>
</dbReference>